<evidence type="ECO:0000313" key="1">
    <source>
        <dbReference type="EMBL" id="CDL83858.1"/>
    </source>
</evidence>
<keyword evidence="2" id="KW-1185">Reference proteome</keyword>
<dbReference type="STRING" id="1427518.XSR1_380022"/>
<dbReference type="RefSeq" id="WP_051462448.1">
    <property type="nucleotide sequence ID" value="NZ_CAWLWS010000097.1"/>
</dbReference>
<dbReference type="InterPro" id="IPR020126">
    <property type="entry name" value="DUF2732"/>
</dbReference>
<sequence length="80" mass="9314">MTENYATKYLAKNPDTDGIAELIRTVRKEERQHCANLYSVRLVKLAARILNHEMAYSASSALLQEEIENIERQAQEWNYV</sequence>
<gene>
    <name evidence="1" type="ORF">XSR1_380022</name>
</gene>
<evidence type="ECO:0008006" key="3">
    <source>
        <dbReference type="Google" id="ProtNLM"/>
    </source>
</evidence>
<dbReference type="Pfam" id="PF10809">
    <property type="entry name" value="DUF2732"/>
    <property type="match status" value="1"/>
</dbReference>
<name>W1J1A5_9GAMM</name>
<dbReference type="OrthoDB" id="6448058at2"/>
<protein>
    <recommendedName>
        <fullName evidence="3">Phage protein</fullName>
    </recommendedName>
</protein>
<organism evidence="1 2">
    <name type="scientific">Xenorhabdus szentirmaii DSM 16338</name>
    <dbReference type="NCBI Taxonomy" id="1427518"/>
    <lineage>
        <taxon>Bacteria</taxon>
        <taxon>Pseudomonadati</taxon>
        <taxon>Pseudomonadota</taxon>
        <taxon>Gammaproteobacteria</taxon>
        <taxon>Enterobacterales</taxon>
        <taxon>Morganellaceae</taxon>
        <taxon>Xenorhabdus</taxon>
    </lineage>
</organism>
<dbReference type="Proteomes" id="UP000019202">
    <property type="component" value="Unassembled WGS sequence"/>
</dbReference>
<comment type="caution">
    <text evidence="1">The sequence shown here is derived from an EMBL/GenBank/DDBJ whole genome shotgun (WGS) entry which is preliminary data.</text>
</comment>
<accession>W1J1A5</accession>
<reference evidence="1" key="1">
    <citation type="submission" date="2013-11" db="EMBL/GenBank/DDBJ databases">
        <title>Draft genome sequence and annotation of the entomopathogenic bacteria, Xenorhabdus cabanillasi strain JM26 and Xenorhabdus szentirmai strain DSM 16338.</title>
        <authorList>
            <person name="Gualtieri M."/>
            <person name="Ogier J.C."/>
            <person name="Pages S."/>
            <person name="Givaudan A."/>
            <person name="Gaudriault S."/>
        </authorList>
    </citation>
    <scope>NUCLEOTIDE SEQUENCE [LARGE SCALE GENOMIC DNA]</scope>
    <source>
        <strain evidence="1">DSM 16338</strain>
    </source>
</reference>
<evidence type="ECO:0000313" key="2">
    <source>
        <dbReference type="Proteomes" id="UP000019202"/>
    </source>
</evidence>
<dbReference type="AlphaFoldDB" id="W1J1A5"/>
<dbReference type="EMBL" id="CBXF010000097">
    <property type="protein sequence ID" value="CDL83858.1"/>
    <property type="molecule type" value="Genomic_DNA"/>
</dbReference>
<proteinExistence type="predicted"/>